<keyword evidence="5" id="KW-0408">Iron</keyword>
<dbReference type="AlphaFoldDB" id="X1PTV9"/>
<feature type="non-terminal residue" evidence="8">
    <location>
        <position position="1"/>
    </location>
</feature>
<sequence length="180" mass="20274">FSGVAEPTLASNLGEAIRIAKSILPLPVAVLTNSSLMTREDVCDDLAQADVVIAKVDAPNEQIFRQINNPVVDYSFDQILHSIEHFRKEFKGKLALQMMFITQNKDYARQMADIAKQLLPDEVQLNTPSRPCPIKPLTSDEMAAIERKFVELKVVNVYQASKPEVMPLNLKETLQRRPKL</sequence>
<evidence type="ECO:0000256" key="2">
    <source>
        <dbReference type="ARBA" id="ARBA00022485"/>
    </source>
</evidence>
<name>X1PTV9_9ZZZZ</name>
<evidence type="ECO:0000256" key="5">
    <source>
        <dbReference type="ARBA" id="ARBA00023004"/>
    </source>
</evidence>
<keyword evidence="4" id="KW-0479">Metal-binding</keyword>
<dbReference type="GO" id="GO:0046872">
    <property type="term" value="F:metal ion binding"/>
    <property type="evidence" value="ECO:0007669"/>
    <property type="project" value="UniProtKB-KW"/>
</dbReference>
<dbReference type="Gene3D" id="3.20.20.70">
    <property type="entry name" value="Aldolase class I"/>
    <property type="match status" value="1"/>
</dbReference>
<evidence type="ECO:0000256" key="3">
    <source>
        <dbReference type="ARBA" id="ARBA00022691"/>
    </source>
</evidence>
<dbReference type="CDD" id="cd01335">
    <property type="entry name" value="Radical_SAM"/>
    <property type="match status" value="1"/>
</dbReference>
<evidence type="ECO:0000313" key="8">
    <source>
        <dbReference type="EMBL" id="GAI34304.1"/>
    </source>
</evidence>
<dbReference type="EMBL" id="BARV01031127">
    <property type="protein sequence ID" value="GAI34304.1"/>
    <property type="molecule type" value="Genomic_DNA"/>
</dbReference>
<evidence type="ECO:0000256" key="4">
    <source>
        <dbReference type="ARBA" id="ARBA00022723"/>
    </source>
</evidence>
<dbReference type="PANTHER" id="PTHR43787:SF11">
    <property type="entry name" value="UPF0026 PROTEIN SLR1464"/>
    <property type="match status" value="1"/>
</dbReference>
<organism evidence="8">
    <name type="scientific">marine sediment metagenome</name>
    <dbReference type="NCBI Taxonomy" id="412755"/>
    <lineage>
        <taxon>unclassified sequences</taxon>
        <taxon>metagenomes</taxon>
        <taxon>ecological metagenomes</taxon>
    </lineage>
</organism>
<protein>
    <recommendedName>
        <fullName evidence="7">Radical SAM core domain-containing protein</fullName>
    </recommendedName>
</protein>
<keyword evidence="3" id="KW-0949">S-adenosyl-L-methionine</keyword>
<dbReference type="InterPro" id="IPR007197">
    <property type="entry name" value="rSAM"/>
</dbReference>
<proteinExistence type="predicted"/>
<keyword evidence="2" id="KW-0004">4Fe-4S</keyword>
<evidence type="ECO:0000259" key="7">
    <source>
        <dbReference type="Pfam" id="PF04055"/>
    </source>
</evidence>
<dbReference type="GO" id="GO:0051539">
    <property type="term" value="F:4 iron, 4 sulfur cluster binding"/>
    <property type="evidence" value="ECO:0007669"/>
    <property type="project" value="UniProtKB-KW"/>
</dbReference>
<dbReference type="SUPFAM" id="SSF102114">
    <property type="entry name" value="Radical SAM enzymes"/>
    <property type="match status" value="1"/>
</dbReference>
<dbReference type="GO" id="GO:0003824">
    <property type="term" value="F:catalytic activity"/>
    <property type="evidence" value="ECO:0007669"/>
    <property type="project" value="InterPro"/>
</dbReference>
<dbReference type="InterPro" id="IPR058240">
    <property type="entry name" value="rSAM_sf"/>
</dbReference>
<dbReference type="InterPro" id="IPR013785">
    <property type="entry name" value="Aldolase_TIM"/>
</dbReference>
<comment type="cofactor">
    <cofactor evidence="1">
        <name>[4Fe-4S] cluster</name>
        <dbReference type="ChEBI" id="CHEBI:49883"/>
    </cofactor>
</comment>
<keyword evidence="6" id="KW-0411">Iron-sulfur</keyword>
<feature type="domain" description="Radical SAM core" evidence="7">
    <location>
        <begin position="3"/>
        <end position="113"/>
    </location>
</feature>
<evidence type="ECO:0000256" key="6">
    <source>
        <dbReference type="ARBA" id="ARBA00023014"/>
    </source>
</evidence>
<evidence type="ECO:0000256" key="1">
    <source>
        <dbReference type="ARBA" id="ARBA00001966"/>
    </source>
</evidence>
<dbReference type="Pfam" id="PF04055">
    <property type="entry name" value="Radical_SAM"/>
    <property type="match status" value="1"/>
</dbReference>
<gene>
    <name evidence="8" type="ORF">S06H3_49310</name>
</gene>
<comment type="caution">
    <text evidence="8">The sequence shown here is derived from an EMBL/GenBank/DDBJ whole genome shotgun (WGS) entry which is preliminary data.</text>
</comment>
<reference evidence="8" key="1">
    <citation type="journal article" date="2014" name="Front. Microbiol.">
        <title>High frequency of phylogenetically diverse reductive dehalogenase-homologous genes in deep subseafloor sedimentary metagenomes.</title>
        <authorList>
            <person name="Kawai M."/>
            <person name="Futagami T."/>
            <person name="Toyoda A."/>
            <person name="Takaki Y."/>
            <person name="Nishi S."/>
            <person name="Hori S."/>
            <person name="Arai W."/>
            <person name="Tsubouchi T."/>
            <person name="Morono Y."/>
            <person name="Uchiyama I."/>
            <person name="Ito T."/>
            <person name="Fujiyama A."/>
            <person name="Inagaki F."/>
            <person name="Takami H."/>
        </authorList>
    </citation>
    <scope>NUCLEOTIDE SEQUENCE</scope>
    <source>
        <strain evidence="8">Expedition CK06-06</strain>
    </source>
</reference>
<accession>X1PTV9</accession>
<dbReference type="PANTHER" id="PTHR43787">
    <property type="entry name" value="FEMO COFACTOR BIOSYNTHESIS PROTEIN NIFB-RELATED"/>
    <property type="match status" value="1"/>
</dbReference>